<dbReference type="Proteomes" id="UP000186594">
    <property type="component" value="Unassembled WGS sequence"/>
</dbReference>
<dbReference type="GO" id="GO:0006893">
    <property type="term" value="P:Golgi to plasma membrane transport"/>
    <property type="evidence" value="ECO:0007669"/>
    <property type="project" value="TreeGrafter"/>
</dbReference>
<protein>
    <submittedName>
        <fullName evidence="7">Exocyst complex component sec10</fullName>
    </submittedName>
</protein>
<feature type="domain" description="Exocyst complex component Sec10-like alpha-helical bundle" evidence="5">
    <location>
        <begin position="190"/>
        <end position="822"/>
    </location>
</feature>
<organism evidence="7 8">
    <name type="scientific">Neolecta irregularis (strain DAH-3)</name>
    <dbReference type="NCBI Taxonomy" id="1198029"/>
    <lineage>
        <taxon>Eukaryota</taxon>
        <taxon>Fungi</taxon>
        <taxon>Dikarya</taxon>
        <taxon>Ascomycota</taxon>
        <taxon>Taphrinomycotina</taxon>
        <taxon>Neolectales</taxon>
        <taxon>Neolectaceae</taxon>
        <taxon>Neolecta</taxon>
    </lineage>
</organism>
<keyword evidence="2" id="KW-0813">Transport</keyword>
<proteinExistence type="inferred from homology"/>
<dbReference type="GO" id="GO:0000145">
    <property type="term" value="C:exocyst"/>
    <property type="evidence" value="ECO:0007669"/>
    <property type="project" value="TreeGrafter"/>
</dbReference>
<dbReference type="Pfam" id="PF20667">
    <property type="entry name" value="Sec10_N"/>
    <property type="match status" value="1"/>
</dbReference>
<feature type="domain" description="Exocyst complex component Sec10 N-terminal" evidence="6">
    <location>
        <begin position="67"/>
        <end position="180"/>
    </location>
</feature>
<evidence type="ECO:0000256" key="2">
    <source>
        <dbReference type="ARBA" id="ARBA00022448"/>
    </source>
</evidence>
<dbReference type="Pfam" id="PF07393">
    <property type="entry name" value="Sec10_HB"/>
    <property type="match status" value="1"/>
</dbReference>
<keyword evidence="4" id="KW-0175">Coiled coil</keyword>
<dbReference type="InterPro" id="IPR009976">
    <property type="entry name" value="Sec10-like"/>
</dbReference>
<sequence length="882" mass="100533">MPPITGTIYDLDPKIQKLLTVDYFSVLAVACLILTPKSSSFSVEDFVEALSSTNNNASERSSGAFDPKPYIRTFELAIDKLKGLKTEISRQTEGMRKSTKRTEQLHNQKIRQIGQNFHDLVSSFEGLERRINEVGNTAIRIGEQLEQVDKQQQRASEGEFLVASYLDFRQGDSSKLEALRREKSHEAKARCAMFTRRLLAICKDVNLEGAEATREHVEKFSEVVEKDLLKQFDKAYRHGDFTGMSNYAKILHDFNGGSSVIQVFVNQHDFFIAREKLNIQEIGNQDDIWQILPDPDAKPPGIESGLKALFAEVRATVETEMKIIQDVFPEPAIVMQVFLQRVFAQPIQLRLESVLKHAEKISNLAYLRTLQSTHLALVSLVDDLKMFDMTHVLRVGDLATSNIVQVLDQNLEDLFVPYLEGNRYRDRERKSIQELYVSFLFKFSAYHTQRKANKGTTMFDRFVHQWQSPVQSATKDRASDNPEGRINYLFRIAGIDRANSLKDKKDHHRESIQPELIITAEDGQLSVESATRMLRWHAEAIGRAVELVSTSDAQSAKNMSFLLDVLLENIGEEYVDVALDSAYDTASTLDTKLEPDFGYFVNVGNALTIMHLVYSYCQIALLPLAGPSLTLRREMVMSIQKSMTRFEGKVNLIMQKTIESALNWLSILLSRQKRNDFKPKDDDEALINLQTMPCQTVVAFLGKIHSMANQTLEEETWENFLTEMGIGFHSLLLEHFKKFTVNYAGAIILTKDITFYEEAIALWKLPALDERMVFLRELGNVFVVRPEILHTLLLEGVLTRVKPSFLLPYLSCRVDYYAQDIERMIIEIISENDRASSPQSSFRRDALGWNKLKDLGERKMEGLKLEGLKLMSAPLTLKANSH</sequence>
<evidence type="ECO:0000256" key="1">
    <source>
        <dbReference type="ARBA" id="ARBA00006572"/>
    </source>
</evidence>
<dbReference type="InterPro" id="IPR048625">
    <property type="entry name" value="Sec10_N"/>
</dbReference>
<keyword evidence="8" id="KW-1185">Reference proteome</keyword>
<dbReference type="AlphaFoldDB" id="A0A1U7LVE7"/>
<dbReference type="InterPro" id="IPR048627">
    <property type="entry name" value="Sec10_HB"/>
</dbReference>
<dbReference type="EMBL" id="LXFE01000172">
    <property type="protein sequence ID" value="OLL26522.1"/>
    <property type="molecule type" value="Genomic_DNA"/>
</dbReference>
<comment type="caution">
    <text evidence="7">The sequence shown here is derived from an EMBL/GenBank/DDBJ whole genome shotgun (WGS) entry which is preliminary data.</text>
</comment>
<evidence type="ECO:0000256" key="3">
    <source>
        <dbReference type="ARBA" id="ARBA00022483"/>
    </source>
</evidence>
<evidence type="ECO:0000259" key="5">
    <source>
        <dbReference type="Pfam" id="PF07393"/>
    </source>
</evidence>
<evidence type="ECO:0000256" key="4">
    <source>
        <dbReference type="ARBA" id="ARBA00023054"/>
    </source>
</evidence>
<reference evidence="7 8" key="1">
    <citation type="submission" date="2016-04" db="EMBL/GenBank/DDBJ databases">
        <title>Evolutionary innovation and constraint leading to complex multicellularity in the Ascomycota.</title>
        <authorList>
            <person name="Cisse O."/>
            <person name="Nguyen A."/>
            <person name="Hewitt D.A."/>
            <person name="Jedd G."/>
            <person name="Stajich J.E."/>
        </authorList>
    </citation>
    <scope>NUCLEOTIDE SEQUENCE [LARGE SCALE GENOMIC DNA]</scope>
    <source>
        <strain evidence="7 8">DAH-3</strain>
    </source>
</reference>
<evidence type="ECO:0000313" key="7">
    <source>
        <dbReference type="EMBL" id="OLL26522.1"/>
    </source>
</evidence>
<comment type="similarity">
    <text evidence="1">Belongs to the SEC10 family.</text>
</comment>
<evidence type="ECO:0000259" key="6">
    <source>
        <dbReference type="Pfam" id="PF20667"/>
    </source>
</evidence>
<dbReference type="PANTHER" id="PTHR12100">
    <property type="entry name" value="SEC10"/>
    <property type="match status" value="1"/>
</dbReference>
<dbReference type="GO" id="GO:0006887">
    <property type="term" value="P:exocytosis"/>
    <property type="evidence" value="ECO:0007669"/>
    <property type="project" value="UniProtKB-KW"/>
</dbReference>
<gene>
    <name evidence="7" type="ORF">NEOLI_001926</name>
</gene>
<accession>A0A1U7LVE7</accession>
<dbReference type="OMA" id="PLCKHHY"/>
<keyword evidence="3" id="KW-0268">Exocytosis</keyword>
<name>A0A1U7LVE7_NEOID</name>
<dbReference type="OrthoDB" id="125856at2759"/>
<dbReference type="PANTHER" id="PTHR12100:SF0">
    <property type="entry name" value="EXOCYST COMPLEX COMPONENT 5"/>
    <property type="match status" value="1"/>
</dbReference>
<evidence type="ECO:0000313" key="8">
    <source>
        <dbReference type="Proteomes" id="UP000186594"/>
    </source>
</evidence>
<dbReference type="STRING" id="1198029.A0A1U7LVE7"/>